<evidence type="ECO:0000313" key="2">
    <source>
        <dbReference type="EMBL" id="MEK8052064.1"/>
    </source>
</evidence>
<reference evidence="2 3" key="1">
    <citation type="submission" date="2024-04" db="EMBL/GenBank/DDBJ databases">
        <title>Novel species of the genus Ideonella isolated from streams.</title>
        <authorList>
            <person name="Lu H."/>
        </authorList>
    </citation>
    <scope>NUCLEOTIDE SEQUENCE [LARGE SCALE GENOMIC DNA]</scope>
    <source>
        <strain evidence="2 3">DXS22W</strain>
    </source>
</reference>
<dbReference type="InterPro" id="IPR023159">
    <property type="entry name" value="SO1590-like_sf"/>
</dbReference>
<dbReference type="Pfam" id="PF11528">
    <property type="entry name" value="DUF3224"/>
    <property type="match status" value="1"/>
</dbReference>
<dbReference type="InterPro" id="IPR021607">
    <property type="entry name" value="DUF3224"/>
</dbReference>
<keyword evidence="3" id="KW-1185">Reference proteome</keyword>
<accession>A0ABU9CJN3</accession>
<dbReference type="Gene3D" id="2.40.350.10">
    <property type="entry name" value="SO1590-like"/>
    <property type="match status" value="1"/>
</dbReference>
<gene>
    <name evidence="2" type="ORF">AACH10_17565</name>
</gene>
<comment type="caution">
    <text evidence="2">The sequence shown here is derived from an EMBL/GenBank/DDBJ whole genome shotgun (WGS) entry which is preliminary data.</text>
</comment>
<dbReference type="EMBL" id="JBBUTH010000009">
    <property type="protein sequence ID" value="MEK8052064.1"/>
    <property type="molecule type" value="Genomic_DNA"/>
</dbReference>
<name>A0ABU9CJN3_9BURK</name>
<feature type="compositionally biased region" description="Polar residues" evidence="1">
    <location>
        <begin position="8"/>
        <end position="18"/>
    </location>
</feature>
<dbReference type="Proteomes" id="UP001365405">
    <property type="component" value="Unassembled WGS sequence"/>
</dbReference>
<protein>
    <submittedName>
        <fullName evidence="2">DUF3224 domain-containing protein</fullName>
    </submittedName>
</protein>
<evidence type="ECO:0000313" key="3">
    <source>
        <dbReference type="Proteomes" id="UP001365405"/>
    </source>
</evidence>
<evidence type="ECO:0000256" key="1">
    <source>
        <dbReference type="SAM" id="MobiDB-lite"/>
    </source>
</evidence>
<dbReference type="SUPFAM" id="SSF159238">
    <property type="entry name" value="SO1590-like"/>
    <property type="match status" value="1"/>
</dbReference>
<feature type="region of interest" description="Disordered" evidence="1">
    <location>
        <begin position="1"/>
        <end position="23"/>
    </location>
</feature>
<proteinExistence type="predicted"/>
<organism evidence="2 3">
    <name type="scientific">Pseudaquabacterium inlustre</name>
    <dbReference type="NCBI Taxonomy" id="2984192"/>
    <lineage>
        <taxon>Bacteria</taxon>
        <taxon>Pseudomonadati</taxon>
        <taxon>Pseudomonadota</taxon>
        <taxon>Betaproteobacteria</taxon>
        <taxon>Burkholderiales</taxon>
        <taxon>Sphaerotilaceae</taxon>
        <taxon>Pseudaquabacterium</taxon>
    </lineage>
</organism>
<dbReference type="RefSeq" id="WP_341411782.1">
    <property type="nucleotide sequence ID" value="NZ_JBBUTH010000009.1"/>
</dbReference>
<sequence length="130" mass="13869">MPEATGTFEVQMTPQGQADTADGNALGEMRLDKRFSGDLSGTGAGRMLTALTTTQGSAGYVAIERFTGSLHGLSGSFVFQHSGSMDRTTRQLSITVVPDSGTGELSGLRGQFMIEIEGGVHRYRFEYTLP</sequence>